<accession>A0A897N808</accession>
<sequence length="45" mass="5130">MTARLRAVDPEQTYNGHYELWSSMTGTGRISPAQLLRHDRRAGQT</sequence>
<protein>
    <submittedName>
        <fullName evidence="1">Uncharacterized protein</fullName>
    </submittedName>
</protein>
<dbReference type="EMBL" id="CP064787">
    <property type="protein sequence ID" value="QSG06526.1"/>
    <property type="molecule type" value="Genomic_DNA"/>
</dbReference>
<reference evidence="1" key="1">
    <citation type="submission" date="2020-11" db="EMBL/GenBank/DDBJ databases">
        <title>Carbohydrate-dependent, anaerobic sulfur respiration: A novel catabolism in halophilic archaea.</title>
        <authorList>
            <person name="Sorokin D.Y."/>
            <person name="Messina E."/>
            <person name="Smedile F."/>
            <person name="La Cono V."/>
            <person name="Hallsworth J.E."/>
            <person name="Yakimov M.M."/>
        </authorList>
    </citation>
    <scope>NUCLEOTIDE SEQUENCE</scope>
    <source>
        <strain evidence="1">HSR12-1</strain>
    </source>
</reference>
<dbReference type="Proteomes" id="UP000663525">
    <property type="component" value="Chromosome"/>
</dbReference>
<organism evidence="1 2">
    <name type="scientific">Halapricum desulfuricans</name>
    <dbReference type="NCBI Taxonomy" id="2841257"/>
    <lineage>
        <taxon>Archaea</taxon>
        <taxon>Methanobacteriati</taxon>
        <taxon>Methanobacteriota</taxon>
        <taxon>Stenosarchaea group</taxon>
        <taxon>Halobacteria</taxon>
        <taxon>Halobacteriales</taxon>
        <taxon>Haloarculaceae</taxon>
        <taxon>Halapricum</taxon>
    </lineage>
</organism>
<dbReference type="AlphaFoldDB" id="A0A897N808"/>
<evidence type="ECO:0000313" key="1">
    <source>
        <dbReference type="EMBL" id="QSG06526.1"/>
    </source>
</evidence>
<proteinExistence type="predicted"/>
<evidence type="ECO:0000313" key="2">
    <source>
        <dbReference type="Proteomes" id="UP000663525"/>
    </source>
</evidence>
<name>A0A897N808_9EURY</name>
<gene>
    <name evidence="1" type="ORF">HSR121_2196</name>
</gene>